<keyword evidence="1" id="KW-1133">Transmembrane helix</keyword>
<dbReference type="Proteomes" id="UP001056035">
    <property type="component" value="Chromosome"/>
</dbReference>
<keyword evidence="1" id="KW-0812">Transmembrane</keyword>
<reference evidence="3 4" key="1">
    <citation type="submission" date="2022-06" db="EMBL/GenBank/DDBJ databases">
        <title>Paraconexibacter antarcticus.</title>
        <authorList>
            <person name="Kim C.S."/>
        </authorList>
    </citation>
    <scope>NUCLEOTIDE SEQUENCE [LARGE SCALE GENOMIC DNA]</scope>
    <source>
        <strain evidence="3 4">02-257</strain>
    </source>
</reference>
<evidence type="ECO:0000256" key="1">
    <source>
        <dbReference type="SAM" id="Phobius"/>
    </source>
</evidence>
<feature type="chain" id="PRO_5046840147" evidence="2">
    <location>
        <begin position="21"/>
        <end position="108"/>
    </location>
</feature>
<dbReference type="EMBL" id="CP098502">
    <property type="protein sequence ID" value="UTI66942.1"/>
    <property type="molecule type" value="Genomic_DNA"/>
</dbReference>
<feature type="transmembrane region" description="Helical" evidence="1">
    <location>
        <begin position="84"/>
        <end position="104"/>
    </location>
</feature>
<gene>
    <name evidence="3" type="ORF">NBH00_12210</name>
</gene>
<accession>A0ABY5E281</accession>
<evidence type="ECO:0000313" key="3">
    <source>
        <dbReference type="EMBL" id="UTI66942.1"/>
    </source>
</evidence>
<keyword evidence="1" id="KW-0472">Membrane</keyword>
<name>A0ABY5E281_9ACTN</name>
<organism evidence="3 4">
    <name type="scientific">Paraconexibacter antarcticus</name>
    <dbReference type="NCBI Taxonomy" id="2949664"/>
    <lineage>
        <taxon>Bacteria</taxon>
        <taxon>Bacillati</taxon>
        <taxon>Actinomycetota</taxon>
        <taxon>Thermoleophilia</taxon>
        <taxon>Solirubrobacterales</taxon>
        <taxon>Paraconexibacteraceae</taxon>
        <taxon>Paraconexibacter</taxon>
    </lineage>
</organism>
<feature type="transmembrane region" description="Helical" evidence="1">
    <location>
        <begin position="45"/>
        <end position="64"/>
    </location>
</feature>
<dbReference type="RefSeq" id="WP_254573594.1">
    <property type="nucleotide sequence ID" value="NZ_CP098502.1"/>
</dbReference>
<protein>
    <submittedName>
        <fullName evidence="3">Uncharacterized protein</fullName>
    </submittedName>
</protein>
<keyword evidence="4" id="KW-1185">Reference proteome</keyword>
<proteinExistence type="predicted"/>
<sequence>MRACAARTLAAALVASTTLAALGPAVASAHGLVGRQDLPIPKWLFAWAAAAVLVISFVALATLWPKPRLQDAPAGRRLLGVPRLPAEIVCGALGVLAFAITVRVRGRP</sequence>
<keyword evidence="2" id="KW-0732">Signal</keyword>
<evidence type="ECO:0000256" key="2">
    <source>
        <dbReference type="SAM" id="SignalP"/>
    </source>
</evidence>
<evidence type="ECO:0000313" key="4">
    <source>
        <dbReference type="Proteomes" id="UP001056035"/>
    </source>
</evidence>
<feature type="signal peptide" evidence="2">
    <location>
        <begin position="1"/>
        <end position="20"/>
    </location>
</feature>